<feature type="region of interest" description="Disordered" evidence="1">
    <location>
        <begin position="238"/>
        <end position="257"/>
    </location>
</feature>
<proteinExistence type="predicted"/>
<organism evidence="2 3">
    <name type="scientific">Physocladia obscura</name>
    <dbReference type="NCBI Taxonomy" id="109957"/>
    <lineage>
        <taxon>Eukaryota</taxon>
        <taxon>Fungi</taxon>
        <taxon>Fungi incertae sedis</taxon>
        <taxon>Chytridiomycota</taxon>
        <taxon>Chytridiomycota incertae sedis</taxon>
        <taxon>Chytridiomycetes</taxon>
        <taxon>Chytridiales</taxon>
        <taxon>Chytriomycetaceae</taxon>
        <taxon>Physocladia</taxon>
    </lineage>
</organism>
<evidence type="ECO:0000256" key="1">
    <source>
        <dbReference type="SAM" id="MobiDB-lite"/>
    </source>
</evidence>
<name>A0AAD5T6S0_9FUNG</name>
<gene>
    <name evidence="2" type="ORF">HK100_011753</name>
</gene>
<evidence type="ECO:0000313" key="3">
    <source>
        <dbReference type="Proteomes" id="UP001211907"/>
    </source>
</evidence>
<dbReference type="AlphaFoldDB" id="A0AAD5T6S0"/>
<sequence length="329" mass="36226">MKNQQEQAKDFVESSVTNTKIKSNDTKEFHNAIVATASVIMPPKMLLPNPFEVLGMVQPLSLMTKVSAPTPFLPVSILEIENELIIVDEHSAQDLEGGKHAIADMLSTLSDGKMTRIRRRLPLPENQFLSKMEHRRMLAANIAEVFVRIQFLRRTSSFPVEADVQNMGNKSSEAVLATIERKALDAVEAKNYNYHGDVHKDSIVAVSPEQVDLNDSNLEKVKNNREIRENHVEILSDSEVQEEQQHQTAPTLKNSSGLSLASISTKHESNAQSAAVSVAEAGDGPIKKPLVAVDDVLLAIVRTQTLVTTHEIDSAINELDEGDIGVGRK</sequence>
<comment type="caution">
    <text evidence="2">The sequence shown here is derived from an EMBL/GenBank/DDBJ whole genome shotgun (WGS) entry which is preliminary data.</text>
</comment>
<dbReference type="EMBL" id="JADGJH010000766">
    <property type="protein sequence ID" value="KAJ3123012.1"/>
    <property type="molecule type" value="Genomic_DNA"/>
</dbReference>
<evidence type="ECO:0000313" key="2">
    <source>
        <dbReference type="EMBL" id="KAJ3123012.1"/>
    </source>
</evidence>
<dbReference type="Proteomes" id="UP001211907">
    <property type="component" value="Unassembled WGS sequence"/>
</dbReference>
<feature type="compositionally biased region" description="Polar residues" evidence="1">
    <location>
        <begin position="246"/>
        <end position="257"/>
    </location>
</feature>
<accession>A0AAD5T6S0</accession>
<keyword evidence="3" id="KW-1185">Reference proteome</keyword>
<protein>
    <submittedName>
        <fullName evidence="2">Uncharacterized protein</fullName>
    </submittedName>
</protein>
<reference evidence="2" key="1">
    <citation type="submission" date="2020-05" db="EMBL/GenBank/DDBJ databases">
        <title>Phylogenomic resolution of chytrid fungi.</title>
        <authorList>
            <person name="Stajich J.E."/>
            <person name="Amses K."/>
            <person name="Simmons R."/>
            <person name="Seto K."/>
            <person name="Myers J."/>
            <person name="Bonds A."/>
            <person name="Quandt C.A."/>
            <person name="Barry K."/>
            <person name="Liu P."/>
            <person name="Grigoriev I."/>
            <person name="Longcore J.E."/>
            <person name="James T.Y."/>
        </authorList>
    </citation>
    <scope>NUCLEOTIDE SEQUENCE</scope>
    <source>
        <strain evidence="2">JEL0513</strain>
    </source>
</reference>